<keyword evidence="4" id="KW-0255">Endonuclease</keyword>
<dbReference type="InterPro" id="IPR001616">
    <property type="entry name" value="Herpes_alk_exo"/>
</dbReference>
<dbReference type="Pfam" id="PF01771">
    <property type="entry name" value="Viral_alk_exo"/>
    <property type="match status" value="1"/>
</dbReference>
<keyword evidence="3" id="KW-0540">Nuclease</keyword>
<dbReference type="HAMAP" id="MF_04009">
    <property type="entry name" value="HSV_AN"/>
    <property type="match status" value="1"/>
</dbReference>
<proteinExistence type="inferred from homology"/>
<evidence type="ECO:0000256" key="4">
    <source>
        <dbReference type="ARBA" id="ARBA00022759"/>
    </source>
</evidence>
<dbReference type="GO" id="GO:0004519">
    <property type="term" value="F:endonuclease activity"/>
    <property type="evidence" value="ECO:0007669"/>
    <property type="project" value="UniProtKB-KW"/>
</dbReference>
<dbReference type="PRINTS" id="PR00924">
    <property type="entry name" value="ALKEXNUCLASE"/>
</dbReference>
<dbReference type="InterPro" id="IPR034720">
    <property type="entry name" value="Viral_alk_exo"/>
</dbReference>
<accession>A0A0F6R572</accession>
<evidence type="ECO:0000256" key="5">
    <source>
        <dbReference type="ARBA" id="ARBA00022801"/>
    </source>
</evidence>
<dbReference type="EMBL" id="KP967684">
    <property type="protein sequence ID" value="AKE44266.1"/>
    <property type="molecule type" value="Genomic_DNA"/>
</dbReference>
<dbReference type="SUPFAM" id="SSF52980">
    <property type="entry name" value="Restriction endonuclease-like"/>
    <property type="match status" value="1"/>
</dbReference>
<keyword evidence="1" id="KW-1048">Host nucleus</keyword>
<evidence type="ECO:0000313" key="9">
    <source>
        <dbReference type="Proteomes" id="UP000105122"/>
    </source>
</evidence>
<dbReference type="GO" id="GO:0003677">
    <property type="term" value="F:DNA binding"/>
    <property type="evidence" value="ECO:0007669"/>
    <property type="project" value="InterPro"/>
</dbReference>
<keyword evidence="7" id="KW-1035">Host cytoplasm</keyword>
<gene>
    <name evidence="8" type="primary">a98</name>
</gene>
<evidence type="ECO:0000256" key="2">
    <source>
        <dbReference type="ARBA" id="ARBA00022581"/>
    </source>
</evidence>
<evidence type="ECO:0000256" key="7">
    <source>
        <dbReference type="ARBA" id="ARBA00023200"/>
    </source>
</evidence>
<evidence type="ECO:0000256" key="3">
    <source>
        <dbReference type="ARBA" id="ARBA00022722"/>
    </source>
</evidence>
<evidence type="ECO:0000256" key="1">
    <source>
        <dbReference type="ARBA" id="ARBA00022562"/>
    </source>
</evidence>
<dbReference type="Proteomes" id="UP000105122">
    <property type="component" value="Segment"/>
</dbReference>
<keyword evidence="6" id="KW-0269">Exonuclease</keyword>
<sequence>MNEGGEKVSSSRDNAVDGVSFTIPNLGGAEQIDDVLAGVLRSFSDHPFDLFCVYNMLERKGDERNVPVSAMRIAYLRYIFNKINRSDVGSGLAFNFLSAVDAELSGIGAPSLDPVAPGEEECAHFNVAYALFTMSPRRYMRILRSIEKDSRGQSSNPVWHAMRIDIISATRFFDVFSTASLTTAGRSSNAGYLNCEAVRFGARCEPVVRMLLEEFVTGPLDDAVRDMGLLLDPSSGILGASLDFCTGLTRDDDDLLVVRSGAAIFEIKCRFKYLRDRSDETVAAFLAKPNAETFAAFILSHPIPAVEYKEIDEMPSGREALMSHDKMFKINHKRRRSCKPPDFIRGWLKELIGSNSKVASTVFTFDTCVSEEVTVPGDGERSEATTRYLDVISKATFSFPVFINPRHPYYCQILLQQYVLSQYYINAHDDPERISPDDLPIAYLVSAILRKRDEPESELTLRINGRVSECDEVPLCIIVTPVRLDPLFTKDAVNCVLNTWKRDTDRKTGLQLWVRTAVNEYVASSTQAPPTP</sequence>
<dbReference type="InterPro" id="IPR011335">
    <property type="entry name" value="Restrct_endonuc-II-like"/>
</dbReference>
<reference evidence="8 9" key="1">
    <citation type="journal article" date="2015" name="Genome Announc.">
        <title>Complete Genome Sequence of Rat Cytomegalovirus Strain ALL-03 (Malaysian Strain).</title>
        <authorList>
            <person name="Balakrishnan K.N."/>
            <person name="Abdullah A.A."/>
            <person name="Camalxaman S.N."/>
            <person name="Quah Y.W."/>
            <person name="Abba Y."/>
            <person name="Hani H."/>
            <person name="Loh H.S."/>
            <person name="Kamal F.M."/>
            <person name="Zeenathul N.A."/>
            <person name="Aini I."/>
            <person name="Omar A.R."/>
            <person name="Noordin M.M."/>
            <person name="Mohd Azmi M.L."/>
        </authorList>
    </citation>
    <scope>NUCLEOTIDE SEQUENCE [LARGE SCALE GENOMIC DNA]</scope>
    <source>
        <strain evidence="8">ALL-03</strain>
    </source>
</reference>
<evidence type="ECO:0000256" key="6">
    <source>
        <dbReference type="ARBA" id="ARBA00022839"/>
    </source>
</evidence>
<dbReference type="InterPro" id="IPR011604">
    <property type="entry name" value="PDDEXK-like_dom_sf"/>
</dbReference>
<keyword evidence="5" id="KW-0378">Hydrolase</keyword>
<keyword evidence="2" id="KW-0945">Host-virus interaction</keyword>
<organism evidence="8 9">
    <name type="scientific">Rat cytomegalovirus ALL-03</name>
    <dbReference type="NCBI Taxonomy" id="1640278"/>
    <lineage>
        <taxon>Viruses</taxon>
        <taxon>Duplodnaviria</taxon>
        <taxon>Heunggongvirae</taxon>
        <taxon>Peploviricota</taxon>
        <taxon>Herviviricetes</taxon>
        <taxon>Herpesvirales</taxon>
        <taxon>Orthoherpesviridae</taxon>
        <taxon>Betaherpesvirinae</taxon>
        <taxon>Muromegalovirus</taxon>
        <taxon>Muromegalovirus muridbeta8</taxon>
        <taxon>Rat cytomegalovirus (isolate England)</taxon>
    </lineage>
</organism>
<evidence type="ECO:0000313" key="8">
    <source>
        <dbReference type="EMBL" id="AKE44266.1"/>
    </source>
</evidence>
<name>A0A0F6R572_RCMVE</name>
<dbReference type="Gene3D" id="3.90.320.10">
    <property type="match status" value="1"/>
</dbReference>
<dbReference type="GO" id="GO:0004527">
    <property type="term" value="F:exonuclease activity"/>
    <property type="evidence" value="ECO:0007669"/>
    <property type="project" value="UniProtKB-KW"/>
</dbReference>
<protein>
    <submittedName>
        <fullName evidence="8">A98</fullName>
    </submittedName>
</protein>